<reference evidence="1 2" key="1">
    <citation type="submission" date="2021-08" db="EMBL/GenBank/DDBJ databases">
        <authorList>
            <person name="Ping M."/>
        </authorList>
    </citation>
    <scope>NUCLEOTIDE SEQUENCE [LARGE SCALE GENOMIC DNA]</scope>
    <source>
        <strain evidence="1 2">MG28</strain>
    </source>
</reference>
<protein>
    <submittedName>
        <fullName evidence="1">Uncharacterized protein</fullName>
    </submittedName>
</protein>
<gene>
    <name evidence="1" type="ORF">K1J60_05890</name>
</gene>
<keyword evidence="2" id="KW-1185">Reference proteome</keyword>
<accession>A0ABX8XKS3</accession>
<name>A0ABX8XKS3_9ACTN</name>
<organism evidence="1 2">
    <name type="scientific">Streptomyces akebiae</name>
    <dbReference type="NCBI Taxonomy" id="2865673"/>
    <lineage>
        <taxon>Bacteria</taxon>
        <taxon>Bacillati</taxon>
        <taxon>Actinomycetota</taxon>
        <taxon>Actinomycetes</taxon>
        <taxon>Kitasatosporales</taxon>
        <taxon>Streptomycetaceae</taxon>
        <taxon>Streptomyces</taxon>
    </lineage>
</organism>
<dbReference type="Proteomes" id="UP000827138">
    <property type="component" value="Chromosome"/>
</dbReference>
<proteinExistence type="predicted"/>
<dbReference type="EMBL" id="CP080647">
    <property type="protein sequence ID" value="QYX76097.1"/>
    <property type="molecule type" value="Genomic_DNA"/>
</dbReference>
<dbReference type="RefSeq" id="WP_220645232.1">
    <property type="nucleotide sequence ID" value="NZ_CP080647.1"/>
</dbReference>
<evidence type="ECO:0000313" key="1">
    <source>
        <dbReference type="EMBL" id="QYX76097.1"/>
    </source>
</evidence>
<evidence type="ECO:0000313" key="2">
    <source>
        <dbReference type="Proteomes" id="UP000827138"/>
    </source>
</evidence>
<sequence>MRTPAAIAQRAAGILGGNWAAERHPWGVHGSLTAPETDTFTLHVDDHGHLCLEAVYGRFGEIARFPEPTTEDGADVVAQDVAKAIRQHLAKDEGESAVYQELNLDAHFSAADYSDPETPCHPNVTIAGATGFFYIDEAGVLRLSAHLDSLTEIGIRLWGEDSVPMLITLDGGVVFASTGRWVIQFQHPDDGGDDGVWEYSIPADEAPNEAAARAVAQARFAADIKAHGNTSAWDGTTIRSVRFINDQPMA</sequence>